<feature type="compositionally biased region" description="Acidic residues" evidence="3">
    <location>
        <begin position="1"/>
        <end position="11"/>
    </location>
</feature>
<dbReference type="AlphaFoldDB" id="A0ABD0X1K9"/>
<evidence type="ECO:0000256" key="1">
    <source>
        <dbReference type="ARBA" id="ARBA00022737"/>
    </source>
</evidence>
<dbReference type="PROSITE" id="PS50222">
    <property type="entry name" value="EF_HAND_2"/>
    <property type="match status" value="1"/>
</dbReference>
<evidence type="ECO:0000313" key="6">
    <source>
        <dbReference type="Proteomes" id="UP001557470"/>
    </source>
</evidence>
<dbReference type="InterPro" id="IPR051111">
    <property type="entry name" value="Ca-binding_regulatory"/>
</dbReference>
<dbReference type="InterPro" id="IPR002048">
    <property type="entry name" value="EF_hand_dom"/>
</dbReference>
<evidence type="ECO:0000256" key="3">
    <source>
        <dbReference type="SAM" id="MobiDB-lite"/>
    </source>
</evidence>
<feature type="region of interest" description="Disordered" evidence="3">
    <location>
        <begin position="424"/>
        <end position="449"/>
    </location>
</feature>
<feature type="domain" description="EF-hand" evidence="4">
    <location>
        <begin position="95"/>
        <end position="130"/>
    </location>
</feature>
<gene>
    <name evidence="5" type="ORF">UPYG_G00272660</name>
</gene>
<organism evidence="5 6">
    <name type="scientific">Umbra pygmaea</name>
    <name type="common">Eastern mudminnow</name>
    <dbReference type="NCBI Taxonomy" id="75934"/>
    <lineage>
        <taxon>Eukaryota</taxon>
        <taxon>Metazoa</taxon>
        <taxon>Chordata</taxon>
        <taxon>Craniata</taxon>
        <taxon>Vertebrata</taxon>
        <taxon>Euteleostomi</taxon>
        <taxon>Actinopterygii</taxon>
        <taxon>Neopterygii</taxon>
        <taxon>Teleostei</taxon>
        <taxon>Protacanthopterygii</taxon>
        <taxon>Esociformes</taxon>
        <taxon>Umbridae</taxon>
        <taxon>Umbra</taxon>
    </lineage>
</organism>
<dbReference type="EMBL" id="JAGEUA010000008">
    <property type="protein sequence ID" value="KAL0968848.1"/>
    <property type="molecule type" value="Genomic_DNA"/>
</dbReference>
<keyword evidence="6" id="KW-1185">Reference proteome</keyword>
<comment type="caution">
    <text evidence="5">The sequence shown here is derived from an EMBL/GenBank/DDBJ whole genome shotgun (WGS) entry which is preliminary data.</text>
</comment>
<sequence length="470" mass="55029">MSSWLNEEEVLVGEGSGTESPCSPRLMVFPTGCDTPRLGRRARLGSASSRASLVGHPEPLGTMGKAKELFVLCDKEGKGFITKRDMQRLQGELTLSPEQLESVFESLDTENNGFLTPVEFNMGLKGDMMWVEKEAEERQEQIKPEEVDPGEIRFTQILTDLGVVKVFTDHWELCRLWCDLHKERPELLSLLEEVLLQAVYQLQDSLSERHSLEQALHRRERDHDMVVQSIQEEMETRVREERERQLSQDSFRHWDRTQQIAEELKIKEQELEICVSKQKELEERIQSLGCEQADTRLQNQQLHSHNIQLQEQLESSREKLQTALDQLELLRATISEQERTRERRERDHERLVQSIYEEMDTQIREERERHLAKDSFRHWDRTQQIAEELKIKEQELEISVSKQKELEERIQSLGCEQADIRLQNQQLHSHKNPATGEQLESSRGGEPQTALDQLELLRATISEQERTRER</sequence>
<dbReference type="PANTHER" id="PTHR46311">
    <property type="entry name" value="CALCIUM-BINDING PROTEIN 8-RELATED"/>
    <property type="match status" value="1"/>
</dbReference>
<dbReference type="SMART" id="SM00054">
    <property type="entry name" value="EFh"/>
    <property type="match status" value="2"/>
</dbReference>
<dbReference type="PANTHER" id="PTHR46311:SF3">
    <property type="entry name" value="CALCIUM-BINDING PROTEIN 8"/>
    <property type="match status" value="1"/>
</dbReference>
<evidence type="ECO:0000259" key="4">
    <source>
        <dbReference type="PROSITE" id="PS50222"/>
    </source>
</evidence>
<feature type="coiled-coil region" evidence="2">
    <location>
        <begin position="264"/>
        <end position="347"/>
    </location>
</feature>
<keyword evidence="2" id="KW-0175">Coiled coil</keyword>
<dbReference type="SUPFAM" id="SSF47473">
    <property type="entry name" value="EF-hand"/>
    <property type="match status" value="1"/>
</dbReference>
<dbReference type="Gene3D" id="1.10.238.10">
    <property type="entry name" value="EF-hand"/>
    <property type="match status" value="1"/>
</dbReference>
<dbReference type="InterPro" id="IPR011992">
    <property type="entry name" value="EF-hand-dom_pair"/>
</dbReference>
<keyword evidence="1" id="KW-0677">Repeat</keyword>
<accession>A0ABD0X1K9</accession>
<dbReference type="Proteomes" id="UP001557470">
    <property type="component" value="Unassembled WGS sequence"/>
</dbReference>
<name>A0ABD0X1K9_UMBPY</name>
<feature type="region of interest" description="Disordered" evidence="3">
    <location>
        <begin position="1"/>
        <end position="23"/>
    </location>
</feature>
<proteinExistence type="predicted"/>
<protein>
    <recommendedName>
        <fullName evidence="4">EF-hand domain-containing protein</fullName>
    </recommendedName>
</protein>
<evidence type="ECO:0000313" key="5">
    <source>
        <dbReference type="EMBL" id="KAL0968848.1"/>
    </source>
</evidence>
<reference evidence="5 6" key="1">
    <citation type="submission" date="2024-06" db="EMBL/GenBank/DDBJ databases">
        <authorList>
            <person name="Pan Q."/>
            <person name="Wen M."/>
            <person name="Jouanno E."/>
            <person name="Zahm M."/>
            <person name="Klopp C."/>
            <person name="Cabau C."/>
            <person name="Louis A."/>
            <person name="Berthelot C."/>
            <person name="Parey E."/>
            <person name="Roest Crollius H."/>
            <person name="Montfort J."/>
            <person name="Robinson-Rechavi M."/>
            <person name="Bouchez O."/>
            <person name="Lampietro C."/>
            <person name="Lopez Roques C."/>
            <person name="Donnadieu C."/>
            <person name="Postlethwait J."/>
            <person name="Bobe J."/>
            <person name="Verreycken H."/>
            <person name="Guiguen Y."/>
        </authorList>
    </citation>
    <scope>NUCLEOTIDE SEQUENCE [LARGE SCALE GENOMIC DNA]</scope>
    <source>
        <strain evidence="5">Up_M1</strain>
        <tissue evidence="5">Testis</tissue>
    </source>
</reference>
<evidence type="ECO:0000256" key="2">
    <source>
        <dbReference type="SAM" id="Coils"/>
    </source>
</evidence>